<comment type="caution">
    <text evidence="2">The sequence shown here is derived from an EMBL/GenBank/DDBJ whole genome shotgun (WGS) entry which is preliminary data.</text>
</comment>
<feature type="region of interest" description="Disordered" evidence="1">
    <location>
        <begin position="120"/>
        <end position="158"/>
    </location>
</feature>
<reference evidence="2 3" key="1">
    <citation type="submission" date="2019-05" db="EMBL/GenBank/DDBJ databases">
        <title>Another draft genome of Portunus trituberculatus and its Hox gene families provides insights of decapod evolution.</title>
        <authorList>
            <person name="Jeong J.-H."/>
            <person name="Song I."/>
            <person name="Kim S."/>
            <person name="Choi T."/>
            <person name="Kim D."/>
            <person name="Ryu S."/>
            <person name="Kim W."/>
        </authorList>
    </citation>
    <scope>NUCLEOTIDE SEQUENCE [LARGE SCALE GENOMIC DNA]</scope>
    <source>
        <tissue evidence="2">Muscle</tissue>
    </source>
</reference>
<organism evidence="2 3">
    <name type="scientific">Portunus trituberculatus</name>
    <name type="common">Swimming crab</name>
    <name type="synonym">Neptunus trituberculatus</name>
    <dbReference type="NCBI Taxonomy" id="210409"/>
    <lineage>
        <taxon>Eukaryota</taxon>
        <taxon>Metazoa</taxon>
        <taxon>Ecdysozoa</taxon>
        <taxon>Arthropoda</taxon>
        <taxon>Crustacea</taxon>
        <taxon>Multicrustacea</taxon>
        <taxon>Malacostraca</taxon>
        <taxon>Eumalacostraca</taxon>
        <taxon>Eucarida</taxon>
        <taxon>Decapoda</taxon>
        <taxon>Pleocyemata</taxon>
        <taxon>Brachyura</taxon>
        <taxon>Eubrachyura</taxon>
        <taxon>Portunoidea</taxon>
        <taxon>Portunidae</taxon>
        <taxon>Portuninae</taxon>
        <taxon>Portunus</taxon>
    </lineage>
</organism>
<proteinExistence type="predicted"/>
<keyword evidence="3" id="KW-1185">Reference proteome</keyword>
<protein>
    <submittedName>
        <fullName evidence="2">Uncharacterized protein</fullName>
    </submittedName>
</protein>
<gene>
    <name evidence="2" type="ORF">E2C01_005838</name>
</gene>
<dbReference type="EMBL" id="VSRR010000259">
    <property type="protein sequence ID" value="MPC13116.1"/>
    <property type="molecule type" value="Genomic_DNA"/>
</dbReference>
<accession>A0A5B7CXN2</accession>
<evidence type="ECO:0000313" key="2">
    <source>
        <dbReference type="EMBL" id="MPC13116.1"/>
    </source>
</evidence>
<sequence length="245" mass="27025">MRVVVVVVLKEVLLGQHHQVHEVQVLQDHQDLLVVVVVVVQQVVVVHSNPSLVEALQDVVGVQVRGADIPYLVAHDEDQGADLASDSFVGVDHEVVLHVVHHEDPHEVHYVGHCEDHHDYQVPGDPGDPEAHQVGQEEPGPSNWTEVQSEEGVPSEGVGPLEVSQIDSWLMCSQLVYYSVPCLRKRFALSCGLMSSVTSAGSGLVRRPVGVTRYDNLEMVKHPETVVVWVSRRQALLFLKSARIV</sequence>
<evidence type="ECO:0000313" key="3">
    <source>
        <dbReference type="Proteomes" id="UP000324222"/>
    </source>
</evidence>
<dbReference type="Proteomes" id="UP000324222">
    <property type="component" value="Unassembled WGS sequence"/>
</dbReference>
<name>A0A5B7CXN2_PORTR</name>
<dbReference type="AlphaFoldDB" id="A0A5B7CXN2"/>
<evidence type="ECO:0000256" key="1">
    <source>
        <dbReference type="SAM" id="MobiDB-lite"/>
    </source>
</evidence>